<evidence type="ECO:0000256" key="1">
    <source>
        <dbReference type="SAM" id="SignalP"/>
    </source>
</evidence>
<sequence>MIKRRLMIMLSAILLLGAPTAQAKVTNYIVKNNTNYTYNVQKLGQSYLDYTEGAEAKLYNEYVKNVKEGTVLAFQDDTGKYVSYTDIVNAFLAASESGQTFNLSEFLKTAKTMQINGVNTEKPKEIKEETTNSKIPTEFDSDSWFVDNSKLYTAVDFATTKYEEDTICIDYNKSLGALENITILDPIKIEIPVLESGYRTFTVTFPKEMKKEDFILNKTMKSVYATNKTDCHEFPEVMSVNGNTVTFQINFNGVIDSMYIFFYGIRDMKPLVLPLSKTNSKWVEYYRYLPITNIVDITKKYYPEATGLKYKYSSVGYKDLKHLEAIKDLLSAEEYSILETVRTKIDRYNLLTRYLVDTNNLLKRVTIYDEFDLDNNTIQIFCRGRDMDIWVYTKGSKKYYASRIPKTGWSYDIKIGDIRLND</sequence>
<evidence type="ECO:0000313" key="2">
    <source>
        <dbReference type="EMBL" id="MCY6485446.1"/>
    </source>
</evidence>
<feature type="signal peptide" evidence="1">
    <location>
        <begin position="1"/>
        <end position="23"/>
    </location>
</feature>
<protein>
    <submittedName>
        <fullName evidence="2">Uncharacterized protein</fullName>
    </submittedName>
</protein>
<proteinExistence type="predicted"/>
<dbReference type="EMBL" id="JAPQER010000007">
    <property type="protein sequence ID" value="MCY6485446.1"/>
    <property type="molecule type" value="Genomic_DNA"/>
</dbReference>
<feature type="chain" id="PRO_5047491074" evidence="1">
    <location>
        <begin position="24"/>
        <end position="422"/>
    </location>
</feature>
<name>A0ABT4D2G8_9CLOT</name>
<gene>
    <name evidence="2" type="ORF">OW763_14020</name>
</gene>
<dbReference type="RefSeq" id="WP_268041778.1">
    <property type="nucleotide sequence ID" value="NZ_JAPQER010000007.1"/>
</dbReference>
<comment type="caution">
    <text evidence="2">The sequence shown here is derived from an EMBL/GenBank/DDBJ whole genome shotgun (WGS) entry which is preliminary data.</text>
</comment>
<keyword evidence="3" id="KW-1185">Reference proteome</keyword>
<dbReference type="Proteomes" id="UP001078443">
    <property type="component" value="Unassembled WGS sequence"/>
</dbReference>
<keyword evidence="1" id="KW-0732">Signal</keyword>
<evidence type="ECO:0000313" key="3">
    <source>
        <dbReference type="Proteomes" id="UP001078443"/>
    </source>
</evidence>
<reference evidence="2" key="1">
    <citation type="submission" date="2022-12" db="EMBL/GenBank/DDBJ databases">
        <authorList>
            <person name="Wang J."/>
        </authorList>
    </citation>
    <scope>NUCLEOTIDE SEQUENCE</scope>
    <source>
        <strain evidence="2">HY-45-18</strain>
    </source>
</reference>
<accession>A0ABT4D2G8</accession>
<organism evidence="2 3">
    <name type="scientific">Clostridium aestuarii</name>
    <dbReference type="NCBI Taxonomy" id="338193"/>
    <lineage>
        <taxon>Bacteria</taxon>
        <taxon>Bacillati</taxon>
        <taxon>Bacillota</taxon>
        <taxon>Clostridia</taxon>
        <taxon>Eubacteriales</taxon>
        <taxon>Clostridiaceae</taxon>
        <taxon>Clostridium</taxon>
    </lineage>
</organism>